<organism evidence="7 8">
    <name type="scientific">Rothia amarae</name>
    <dbReference type="NCBI Taxonomy" id="169480"/>
    <lineage>
        <taxon>Bacteria</taxon>
        <taxon>Bacillati</taxon>
        <taxon>Actinomycetota</taxon>
        <taxon>Actinomycetes</taxon>
        <taxon>Micrococcales</taxon>
        <taxon>Micrococcaceae</taxon>
        <taxon>Rothia</taxon>
    </lineage>
</organism>
<dbReference type="Proteomes" id="UP000516421">
    <property type="component" value="Chromosome"/>
</dbReference>
<keyword evidence="5" id="KW-0676">Redox-active center</keyword>
<dbReference type="PROSITE" id="PS51318">
    <property type="entry name" value="TAT"/>
    <property type="match status" value="1"/>
</dbReference>
<evidence type="ECO:0000259" key="6">
    <source>
        <dbReference type="PROSITE" id="PS51352"/>
    </source>
</evidence>
<protein>
    <submittedName>
        <fullName evidence="7">TlpA family protein disulfide reductase</fullName>
    </submittedName>
</protein>
<dbReference type="CDD" id="cd02966">
    <property type="entry name" value="TlpA_like_family"/>
    <property type="match status" value="1"/>
</dbReference>
<evidence type="ECO:0000256" key="1">
    <source>
        <dbReference type="ARBA" id="ARBA00004196"/>
    </source>
</evidence>
<evidence type="ECO:0000313" key="8">
    <source>
        <dbReference type="Proteomes" id="UP000516421"/>
    </source>
</evidence>
<dbReference type="EMBL" id="CP061538">
    <property type="protein sequence ID" value="QNV40345.1"/>
    <property type="molecule type" value="Genomic_DNA"/>
</dbReference>
<keyword evidence="2" id="KW-0201">Cytochrome c-type biogenesis</keyword>
<dbReference type="PROSITE" id="PS51352">
    <property type="entry name" value="THIOREDOXIN_2"/>
    <property type="match status" value="1"/>
</dbReference>
<gene>
    <name evidence="7" type="ORF">IDM48_02640</name>
</gene>
<dbReference type="InterPro" id="IPR000866">
    <property type="entry name" value="AhpC/TSA"/>
</dbReference>
<sequence length="208" mass="22455">MPAFSSPDRELRGFSRKQALSLAGVATALLLTGCSSSNDSLASQADAGDSKGYIAGDGSVTEYSEEERSQPVSFTGTLYDGSTITAEELRGKPALLNFWYAGCAPCRSEAPHLVELHEKFGNKVQFYGVNVRDERGTAEAFENNFKIKYKSFKDADGKVLYNLSKFVPAQAVPTTLILDAQGRVAARILGEIDSSILKTLLEDQAKSV</sequence>
<evidence type="ECO:0000256" key="3">
    <source>
        <dbReference type="ARBA" id="ARBA00022968"/>
    </source>
</evidence>
<dbReference type="InterPro" id="IPR017937">
    <property type="entry name" value="Thioredoxin_CS"/>
</dbReference>
<feature type="domain" description="Thioredoxin" evidence="6">
    <location>
        <begin position="63"/>
        <end position="206"/>
    </location>
</feature>
<evidence type="ECO:0000256" key="4">
    <source>
        <dbReference type="ARBA" id="ARBA00023157"/>
    </source>
</evidence>
<dbReference type="PANTHER" id="PTHR42852">
    <property type="entry name" value="THIOL:DISULFIDE INTERCHANGE PROTEIN DSBE"/>
    <property type="match status" value="1"/>
</dbReference>
<reference evidence="7 8" key="1">
    <citation type="submission" date="2020-09" db="EMBL/GenBank/DDBJ databases">
        <title>Investigation of environmental microbe.</title>
        <authorList>
            <person name="Ou Y."/>
            <person name="Kang Q."/>
        </authorList>
    </citation>
    <scope>NUCLEOTIDE SEQUENCE [LARGE SCALE GENOMIC DNA]</scope>
    <source>
        <strain evidence="7 8">KJZ-9</strain>
    </source>
</reference>
<dbReference type="GO" id="GO:0030313">
    <property type="term" value="C:cell envelope"/>
    <property type="evidence" value="ECO:0007669"/>
    <property type="project" value="UniProtKB-SubCell"/>
</dbReference>
<keyword evidence="3" id="KW-0735">Signal-anchor</keyword>
<dbReference type="InterPro" id="IPR006311">
    <property type="entry name" value="TAT_signal"/>
</dbReference>
<dbReference type="InterPro" id="IPR036249">
    <property type="entry name" value="Thioredoxin-like_sf"/>
</dbReference>
<name>A0A7H2BKZ9_9MICC</name>
<dbReference type="KEGG" id="rama:IDM48_02640"/>
<keyword evidence="3" id="KW-0812">Transmembrane</keyword>
<dbReference type="Pfam" id="PF00578">
    <property type="entry name" value="AhpC-TSA"/>
    <property type="match status" value="1"/>
</dbReference>
<keyword evidence="8" id="KW-1185">Reference proteome</keyword>
<dbReference type="AlphaFoldDB" id="A0A7H2BKZ9"/>
<dbReference type="PROSITE" id="PS00194">
    <property type="entry name" value="THIOREDOXIN_1"/>
    <property type="match status" value="1"/>
</dbReference>
<comment type="subcellular location">
    <subcellularLocation>
        <location evidence="1">Cell envelope</location>
    </subcellularLocation>
</comment>
<dbReference type="PANTHER" id="PTHR42852:SF6">
    <property type="entry name" value="THIOL:DISULFIDE INTERCHANGE PROTEIN DSBE"/>
    <property type="match status" value="1"/>
</dbReference>
<evidence type="ECO:0000256" key="2">
    <source>
        <dbReference type="ARBA" id="ARBA00022748"/>
    </source>
</evidence>
<dbReference type="RefSeq" id="WP_068170682.1">
    <property type="nucleotide sequence ID" value="NZ_CP061538.1"/>
</dbReference>
<accession>A0A7H2BKZ9</accession>
<dbReference type="Gene3D" id="3.40.30.10">
    <property type="entry name" value="Glutaredoxin"/>
    <property type="match status" value="1"/>
</dbReference>
<dbReference type="GO" id="GO:0016209">
    <property type="term" value="F:antioxidant activity"/>
    <property type="evidence" value="ECO:0007669"/>
    <property type="project" value="InterPro"/>
</dbReference>
<evidence type="ECO:0000256" key="5">
    <source>
        <dbReference type="ARBA" id="ARBA00023284"/>
    </source>
</evidence>
<dbReference type="InterPro" id="IPR050553">
    <property type="entry name" value="Thioredoxin_ResA/DsbE_sf"/>
</dbReference>
<keyword evidence="4" id="KW-1015">Disulfide bond</keyword>
<dbReference type="GO" id="GO:0016491">
    <property type="term" value="F:oxidoreductase activity"/>
    <property type="evidence" value="ECO:0007669"/>
    <property type="project" value="InterPro"/>
</dbReference>
<dbReference type="GO" id="GO:0017004">
    <property type="term" value="P:cytochrome complex assembly"/>
    <property type="evidence" value="ECO:0007669"/>
    <property type="project" value="UniProtKB-KW"/>
</dbReference>
<proteinExistence type="predicted"/>
<evidence type="ECO:0000313" key="7">
    <source>
        <dbReference type="EMBL" id="QNV40345.1"/>
    </source>
</evidence>
<dbReference type="InterPro" id="IPR013766">
    <property type="entry name" value="Thioredoxin_domain"/>
</dbReference>
<dbReference type="SUPFAM" id="SSF52833">
    <property type="entry name" value="Thioredoxin-like"/>
    <property type="match status" value="1"/>
</dbReference>